<dbReference type="Proteomes" id="UP000054097">
    <property type="component" value="Unassembled WGS sequence"/>
</dbReference>
<dbReference type="InterPro" id="IPR029063">
    <property type="entry name" value="SAM-dependent_MTases_sf"/>
</dbReference>
<dbReference type="STRING" id="933852.A0A0C3B887"/>
<accession>A0A0C3B887</accession>
<dbReference type="OrthoDB" id="2013972at2759"/>
<dbReference type="PANTHER" id="PTHR43591">
    <property type="entry name" value="METHYLTRANSFERASE"/>
    <property type="match status" value="1"/>
</dbReference>
<sequence length="390" mass="42765">MAEMLVARLKPYSNIQHVAFIIGLGGLVPCPSIVDACLAASSGEQPRVLDLGCGTGIWASQMAQRYPHASVLGLDLAAPSPSANSSLPNLEFKIHDVNKGLATFYDSFNVVHARLISTGVNDYRLMMEEAERCLRPGGVVIFWDYDAMFCNENQVHRQAVAGSTDGEEGKVSWLSRCAYELRSGAPLRGSDILGMEKSLDEGLWGHELLDPETAQAASLFLPMGPWATGPDDKMTKKLQVIGSLIREDYGSAFRAVIGAFPRFGVPQNVIEEWRPKVEAELKSSALHMWTRSRLAWARRRAAPNEAAPRLPIPDSTPYGITPDPDTLLDQYSGYPTNGTTTDPTQNTKKLEKVGWLHLYKTAEECVNAAKVRNESLGTLPVPWVLRKGES</sequence>
<reference evidence="3 4" key="1">
    <citation type="submission" date="2014-04" db="EMBL/GenBank/DDBJ databases">
        <authorList>
            <consortium name="DOE Joint Genome Institute"/>
            <person name="Kuo A."/>
            <person name="Zuccaro A."/>
            <person name="Kohler A."/>
            <person name="Nagy L.G."/>
            <person name="Floudas D."/>
            <person name="Copeland A."/>
            <person name="Barry K.W."/>
            <person name="Cichocki N."/>
            <person name="Veneault-Fourrey C."/>
            <person name="LaButti K."/>
            <person name="Lindquist E.A."/>
            <person name="Lipzen A."/>
            <person name="Lundell T."/>
            <person name="Morin E."/>
            <person name="Murat C."/>
            <person name="Sun H."/>
            <person name="Tunlid A."/>
            <person name="Henrissat B."/>
            <person name="Grigoriev I.V."/>
            <person name="Hibbett D.S."/>
            <person name="Martin F."/>
            <person name="Nordberg H.P."/>
            <person name="Cantor M.N."/>
            <person name="Hua S.X."/>
        </authorList>
    </citation>
    <scope>NUCLEOTIDE SEQUENCE [LARGE SCALE GENOMIC DNA]</scope>
    <source>
        <strain evidence="3 4">MAFF 305830</strain>
    </source>
</reference>
<proteinExistence type="predicted"/>
<dbReference type="CDD" id="cd02440">
    <property type="entry name" value="AdoMet_MTases"/>
    <property type="match status" value="1"/>
</dbReference>
<organism evidence="3 4">
    <name type="scientific">Serendipita vermifera MAFF 305830</name>
    <dbReference type="NCBI Taxonomy" id="933852"/>
    <lineage>
        <taxon>Eukaryota</taxon>
        <taxon>Fungi</taxon>
        <taxon>Dikarya</taxon>
        <taxon>Basidiomycota</taxon>
        <taxon>Agaricomycotina</taxon>
        <taxon>Agaricomycetes</taxon>
        <taxon>Sebacinales</taxon>
        <taxon>Serendipitaceae</taxon>
        <taxon>Serendipita</taxon>
    </lineage>
</organism>
<feature type="domain" description="Methyltransferase" evidence="2">
    <location>
        <begin position="47"/>
        <end position="168"/>
    </location>
</feature>
<feature type="region of interest" description="Disordered" evidence="1">
    <location>
        <begin position="307"/>
        <end position="346"/>
    </location>
</feature>
<gene>
    <name evidence="3" type="ORF">M408DRAFT_329454</name>
</gene>
<dbReference type="SUPFAM" id="SSF53335">
    <property type="entry name" value="S-adenosyl-L-methionine-dependent methyltransferases"/>
    <property type="match status" value="1"/>
</dbReference>
<dbReference type="Pfam" id="PF13847">
    <property type="entry name" value="Methyltransf_31"/>
    <property type="match status" value="1"/>
</dbReference>
<evidence type="ECO:0000259" key="2">
    <source>
        <dbReference type="Pfam" id="PF13847"/>
    </source>
</evidence>
<keyword evidence="4" id="KW-1185">Reference proteome</keyword>
<dbReference type="InterPro" id="IPR025714">
    <property type="entry name" value="Methyltranfer_dom"/>
</dbReference>
<evidence type="ECO:0000256" key="1">
    <source>
        <dbReference type="SAM" id="MobiDB-lite"/>
    </source>
</evidence>
<reference evidence="4" key="2">
    <citation type="submission" date="2015-01" db="EMBL/GenBank/DDBJ databases">
        <title>Evolutionary Origins and Diversification of the Mycorrhizal Mutualists.</title>
        <authorList>
            <consortium name="DOE Joint Genome Institute"/>
            <consortium name="Mycorrhizal Genomics Consortium"/>
            <person name="Kohler A."/>
            <person name="Kuo A."/>
            <person name="Nagy L.G."/>
            <person name="Floudas D."/>
            <person name="Copeland A."/>
            <person name="Barry K.W."/>
            <person name="Cichocki N."/>
            <person name="Veneault-Fourrey C."/>
            <person name="LaButti K."/>
            <person name="Lindquist E.A."/>
            <person name="Lipzen A."/>
            <person name="Lundell T."/>
            <person name="Morin E."/>
            <person name="Murat C."/>
            <person name="Riley R."/>
            <person name="Ohm R."/>
            <person name="Sun H."/>
            <person name="Tunlid A."/>
            <person name="Henrissat B."/>
            <person name="Grigoriev I.V."/>
            <person name="Hibbett D.S."/>
            <person name="Martin F."/>
        </authorList>
    </citation>
    <scope>NUCLEOTIDE SEQUENCE [LARGE SCALE GENOMIC DNA]</scope>
    <source>
        <strain evidence="4">MAFF 305830</strain>
    </source>
</reference>
<name>A0A0C3B887_SERVB</name>
<dbReference type="AlphaFoldDB" id="A0A0C3B887"/>
<evidence type="ECO:0000313" key="3">
    <source>
        <dbReference type="EMBL" id="KIM28359.1"/>
    </source>
</evidence>
<evidence type="ECO:0000313" key="4">
    <source>
        <dbReference type="Proteomes" id="UP000054097"/>
    </source>
</evidence>
<dbReference type="Gene3D" id="3.40.50.150">
    <property type="entry name" value="Vaccinia Virus protein VP39"/>
    <property type="match status" value="1"/>
</dbReference>
<protein>
    <recommendedName>
        <fullName evidence="2">Methyltransferase domain-containing protein</fullName>
    </recommendedName>
</protein>
<dbReference type="HOGENOM" id="CLU_010595_5_0_1"/>
<dbReference type="EMBL" id="KN824293">
    <property type="protein sequence ID" value="KIM28359.1"/>
    <property type="molecule type" value="Genomic_DNA"/>
</dbReference>
<feature type="compositionally biased region" description="Low complexity" evidence="1">
    <location>
        <begin position="335"/>
        <end position="346"/>
    </location>
</feature>